<evidence type="ECO:0000259" key="1">
    <source>
        <dbReference type="Pfam" id="PF13276"/>
    </source>
</evidence>
<dbReference type="InterPro" id="IPR012337">
    <property type="entry name" value="RNaseH-like_sf"/>
</dbReference>
<gene>
    <name evidence="2" type="ORF">HNP65_001853</name>
</gene>
<reference evidence="2 3" key="1">
    <citation type="submission" date="2020-08" db="EMBL/GenBank/DDBJ databases">
        <title>Genomic Encyclopedia of Type Strains, Phase IV (KMG-IV): sequencing the most valuable type-strain genomes for metagenomic binning, comparative biology and taxonomic classification.</title>
        <authorList>
            <person name="Goeker M."/>
        </authorList>
    </citation>
    <scope>NUCLEOTIDE SEQUENCE [LARGE SCALE GENOMIC DNA]</scope>
    <source>
        <strain evidence="2 3">DSM 13481</strain>
    </source>
</reference>
<dbReference type="Proteomes" id="UP000555828">
    <property type="component" value="Unassembled WGS sequence"/>
</dbReference>
<name>A0A841GIB9_9BACT</name>
<feature type="domain" description="HTH-like" evidence="1">
    <location>
        <begin position="23"/>
        <end position="77"/>
    </location>
</feature>
<evidence type="ECO:0000313" key="2">
    <source>
        <dbReference type="EMBL" id="MBB6063382.1"/>
    </source>
</evidence>
<dbReference type="SUPFAM" id="SSF53098">
    <property type="entry name" value="Ribonuclease H-like"/>
    <property type="match status" value="1"/>
</dbReference>
<comment type="caution">
    <text evidence="2">The sequence shown here is derived from an EMBL/GenBank/DDBJ whole genome shotgun (WGS) entry which is preliminary data.</text>
</comment>
<dbReference type="PANTHER" id="PTHR46889">
    <property type="entry name" value="TRANSPOSASE INSF FOR INSERTION SEQUENCE IS3B-RELATED"/>
    <property type="match status" value="1"/>
</dbReference>
<dbReference type="RefSeq" id="WP_246348256.1">
    <property type="nucleotide sequence ID" value="NZ_JACHEX010000007.1"/>
</dbReference>
<organism evidence="2 3">
    <name type="scientific">Thermosipho japonicus</name>
    <dbReference type="NCBI Taxonomy" id="90323"/>
    <lineage>
        <taxon>Bacteria</taxon>
        <taxon>Thermotogati</taxon>
        <taxon>Thermotogota</taxon>
        <taxon>Thermotogae</taxon>
        <taxon>Thermotogales</taxon>
        <taxon>Fervidobacteriaceae</taxon>
        <taxon>Thermosipho</taxon>
    </lineage>
</organism>
<keyword evidence="3" id="KW-1185">Reference proteome</keyword>
<dbReference type="InterPro" id="IPR050900">
    <property type="entry name" value="Transposase_IS3/IS150/IS904"/>
</dbReference>
<proteinExistence type="predicted"/>
<evidence type="ECO:0000313" key="3">
    <source>
        <dbReference type="Proteomes" id="UP000555828"/>
    </source>
</evidence>
<dbReference type="AlphaFoldDB" id="A0A841GIB9"/>
<sequence length="168" mass="20086">MCKIAGISKSTYYRVLKSKDRGKEIKEAIRELYFKYNGIYGYRRITVVLKRNGRKINHKKVYRLMKEMRLFARIRKKNYIRKAMMEAQCIEENKLRRNFKCERVNEKFVSDITQINAKDGNLYLMIIQDLYNNEIIEYTVGESNNMELVTNTIKKLLDSGRYKEGSIK</sequence>
<protein>
    <submittedName>
        <fullName evidence="2">Transposase InsO family protein</fullName>
    </submittedName>
</protein>
<dbReference type="EMBL" id="JACHEX010000007">
    <property type="protein sequence ID" value="MBB6063382.1"/>
    <property type="molecule type" value="Genomic_DNA"/>
</dbReference>
<dbReference type="Pfam" id="PF13276">
    <property type="entry name" value="HTH_21"/>
    <property type="match status" value="1"/>
</dbReference>
<accession>A0A841GIB9</accession>
<dbReference type="PANTHER" id="PTHR46889:SF4">
    <property type="entry name" value="TRANSPOSASE INSO FOR INSERTION SEQUENCE ELEMENT IS911B-RELATED"/>
    <property type="match status" value="1"/>
</dbReference>
<dbReference type="InterPro" id="IPR025948">
    <property type="entry name" value="HTH-like_dom"/>
</dbReference>